<name>A0A9D4I856_DREPO</name>
<evidence type="ECO:0000313" key="1">
    <source>
        <dbReference type="EMBL" id="KAH3750698.1"/>
    </source>
</evidence>
<gene>
    <name evidence="1" type="ORF">DPMN_185229</name>
</gene>
<proteinExistence type="predicted"/>
<organism evidence="1 2">
    <name type="scientific">Dreissena polymorpha</name>
    <name type="common">Zebra mussel</name>
    <name type="synonym">Mytilus polymorpha</name>
    <dbReference type="NCBI Taxonomy" id="45954"/>
    <lineage>
        <taxon>Eukaryota</taxon>
        <taxon>Metazoa</taxon>
        <taxon>Spiralia</taxon>
        <taxon>Lophotrochozoa</taxon>
        <taxon>Mollusca</taxon>
        <taxon>Bivalvia</taxon>
        <taxon>Autobranchia</taxon>
        <taxon>Heteroconchia</taxon>
        <taxon>Euheterodonta</taxon>
        <taxon>Imparidentia</taxon>
        <taxon>Neoheterodontei</taxon>
        <taxon>Myida</taxon>
        <taxon>Dreissenoidea</taxon>
        <taxon>Dreissenidae</taxon>
        <taxon>Dreissena</taxon>
    </lineage>
</organism>
<evidence type="ECO:0000313" key="2">
    <source>
        <dbReference type="Proteomes" id="UP000828390"/>
    </source>
</evidence>
<comment type="caution">
    <text evidence="1">The sequence shown here is derived from an EMBL/GenBank/DDBJ whole genome shotgun (WGS) entry which is preliminary data.</text>
</comment>
<keyword evidence="2" id="KW-1185">Reference proteome</keyword>
<reference evidence="1" key="2">
    <citation type="submission" date="2020-11" db="EMBL/GenBank/DDBJ databases">
        <authorList>
            <person name="McCartney M.A."/>
            <person name="Auch B."/>
            <person name="Kono T."/>
            <person name="Mallez S."/>
            <person name="Becker A."/>
            <person name="Gohl D.M."/>
            <person name="Silverstein K.A.T."/>
            <person name="Koren S."/>
            <person name="Bechman K.B."/>
            <person name="Herman A."/>
            <person name="Abrahante J.E."/>
            <person name="Garbe J."/>
        </authorList>
    </citation>
    <scope>NUCLEOTIDE SEQUENCE</scope>
    <source>
        <strain evidence="1">Duluth1</strain>
        <tissue evidence="1">Whole animal</tissue>
    </source>
</reference>
<dbReference type="EMBL" id="JAIWYP010000010">
    <property type="protein sequence ID" value="KAH3750698.1"/>
    <property type="molecule type" value="Genomic_DNA"/>
</dbReference>
<protein>
    <submittedName>
        <fullName evidence="1">Uncharacterized protein</fullName>
    </submittedName>
</protein>
<dbReference type="Proteomes" id="UP000828390">
    <property type="component" value="Unassembled WGS sequence"/>
</dbReference>
<sequence>MQEFTFHFQNFLGGGTKVPDRRRGTSPSPRTYPIRHFVAKKIVDGTPLFKTLATGLAYPIILLFCYHMFLPWHRSCWTVEVQLQILPLPTCYSIPVGSVDCFNFMHVCIGFPEAWYYIMLVTLRVFSLDYEDICKPQVQ</sequence>
<accession>A0A9D4I856</accession>
<reference evidence="1" key="1">
    <citation type="journal article" date="2019" name="bioRxiv">
        <title>The Genome of the Zebra Mussel, Dreissena polymorpha: A Resource for Invasive Species Research.</title>
        <authorList>
            <person name="McCartney M.A."/>
            <person name="Auch B."/>
            <person name="Kono T."/>
            <person name="Mallez S."/>
            <person name="Zhang Y."/>
            <person name="Obille A."/>
            <person name="Becker A."/>
            <person name="Abrahante J.E."/>
            <person name="Garbe J."/>
            <person name="Badalamenti J.P."/>
            <person name="Herman A."/>
            <person name="Mangelson H."/>
            <person name="Liachko I."/>
            <person name="Sullivan S."/>
            <person name="Sone E.D."/>
            <person name="Koren S."/>
            <person name="Silverstein K.A.T."/>
            <person name="Beckman K.B."/>
            <person name="Gohl D.M."/>
        </authorList>
    </citation>
    <scope>NUCLEOTIDE SEQUENCE</scope>
    <source>
        <strain evidence="1">Duluth1</strain>
        <tissue evidence="1">Whole animal</tissue>
    </source>
</reference>
<dbReference type="AlphaFoldDB" id="A0A9D4I856"/>